<dbReference type="Proteomes" id="UP000069906">
    <property type="component" value="Chromosome"/>
</dbReference>
<dbReference type="InterPro" id="IPR005467">
    <property type="entry name" value="His_kinase_dom"/>
</dbReference>
<dbReference type="InterPro" id="IPR000014">
    <property type="entry name" value="PAS"/>
</dbReference>
<keyword evidence="5 8" id="KW-0418">Kinase</keyword>
<dbReference type="InterPro" id="IPR035965">
    <property type="entry name" value="PAS-like_dom_sf"/>
</dbReference>
<comment type="catalytic activity">
    <reaction evidence="1">
        <text>ATP + protein L-histidine = ADP + protein N-phospho-L-histidine.</text>
        <dbReference type="EC" id="2.7.13.3"/>
    </reaction>
</comment>
<protein>
    <recommendedName>
        <fullName evidence="2">histidine kinase</fullName>
        <ecNumber evidence="2">2.7.13.3</ecNumber>
    </recommendedName>
</protein>
<dbReference type="SUPFAM" id="SSF55785">
    <property type="entry name" value="PYP-like sensor domain (PAS domain)"/>
    <property type="match status" value="1"/>
</dbReference>
<dbReference type="Pfam" id="PF02518">
    <property type="entry name" value="HATPase_c"/>
    <property type="match status" value="1"/>
</dbReference>
<dbReference type="CDD" id="cd00130">
    <property type="entry name" value="PAS"/>
    <property type="match status" value="1"/>
</dbReference>
<evidence type="ECO:0000313" key="9">
    <source>
        <dbReference type="EMBL" id="ALG82466.1"/>
    </source>
</evidence>
<dbReference type="Gene3D" id="3.30.450.20">
    <property type="entry name" value="PAS domain"/>
    <property type="match status" value="1"/>
</dbReference>
<evidence type="ECO:0000313" key="10">
    <source>
        <dbReference type="Proteomes" id="UP000060390"/>
    </source>
</evidence>
<dbReference type="InterPro" id="IPR001610">
    <property type="entry name" value="PAC"/>
</dbReference>
<proteinExistence type="predicted"/>
<dbReference type="SMART" id="SM00387">
    <property type="entry name" value="HATPase_c"/>
    <property type="match status" value="1"/>
</dbReference>
<dbReference type="EMBL" id="CP008874">
    <property type="protein sequence ID" value="AKH98072.1"/>
    <property type="molecule type" value="Genomic_DNA"/>
</dbReference>
<feature type="domain" description="PAC" evidence="7">
    <location>
        <begin position="89"/>
        <end position="142"/>
    </location>
</feature>
<evidence type="ECO:0000256" key="4">
    <source>
        <dbReference type="ARBA" id="ARBA00022679"/>
    </source>
</evidence>
<dbReference type="InterPro" id="IPR036097">
    <property type="entry name" value="HisK_dim/P_sf"/>
</dbReference>
<dbReference type="InterPro" id="IPR003661">
    <property type="entry name" value="HisK_dim/P_dom"/>
</dbReference>
<reference evidence="8 11" key="1">
    <citation type="journal article" date="2015" name="ISME J.">
        <title>Elemental sulfur and acetate can support life of a novel strictly anaerobic haloarchaeon.</title>
        <authorList>
            <person name="Sorokin D.Y."/>
            <person name="Kublanov I.V."/>
            <person name="Gavrilov S.N."/>
            <person name="Rojo D."/>
            <person name="Roman P."/>
            <person name="Golyshin P.N."/>
            <person name="Slepak V.Z."/>
            <person name="Smedile F."/>
            <person name="Ferrer M."/>
            <person name="Messina E."/>
            <person name="La Cono V."/>
            <person name="Yakimov M.M."/>
        </authorList>
    </citation>
    <scope>NUCLEOTIDE SEQUENCE [LARGE SCALE GENOMIC DNA]</scope>
    <source>
        <strain evidence="8 11">HSR2</strain>
    </source>
</reference>
<evidence type="ECO:0000256" key="1">
    <source>
        <dbReference type="ARBA" id="ARBA00000085"/>
    </source>
</evidence>
<dbReference type="HOGENOM" id="CLU_000445_114_58_2"/>
<dbReference type="Pfam" id="PF08447">
    <property type="entry name" value="PAS_3"/>
    <property type="match status" value="1"/>
</dbReference>
<dbReference type="InterPro" id="IPR003594">
    <property type="entry name" value="HATPase_dom"/>
</dbReference>
<dbReference type="SUPFAM" id="SSF55874">
    <property type="entry name" value="ATPase domain of HSP90 chaperone/DNA topoisomerase II/histidine kinase"/>
    <property type="match status" value="1"/>
</dbReference>
<evidence type="ECO:0000256" key="2">
    <source>
        <dbReference type="ARBA" id="ARBA00012438"/>
    </source>
</evidence>
<dbReference type="PRINTS" id="PR00344">
    <property type="entry name" value="BCTRLSENSOR"/>
</dbReference>
<dbReference type="GO" id="GO:0000155">
    <property type="term" value="F:phosphorelay sensor kinase activity"/>
    <property type="evidence" value="ECO:0007669"/>
    <property type="project" value="InterPro"/>
</dbReference>
<dbReference type="InterPro" id="IPR000700">
    <property type="entry name" value="PAS-assoc_C"/>
</dbReference>
<dbReference type="PATRIC" id="fig|1604004.4.peg.1667"/>
<dbReference type="EMBL" id="CP011564">
    <property type="protein sequence ID" value="ALG82466.1"/>
    <property type="molecule type" value="Genomic_DNA"/>
</dbReference>
<accession>A0A0F7PBK3</accession>
<reference evidence="9 10" key="3">
    <citation type="journal article" date="2016" name="Stand. Genomic Sci.">
        <title>Complete genome sequence of 'Halanaeroarchaeum sulfurireducens' M27-SA2, a sulfur-reducing and acetate-oxidizing haloarchaeon from the deep-sea hypersaline anoxic lake Medee.</title>
        <authorList>
            <person name="Messina E."/>
            <person name="Sorokin D.Y."/>
            <person name="Kublanov I.V."/>
            <person name="Toshchakov S."/>
            <person name="Lopatina A."/>
            <person name="Arcadi E."/>
            <person name="Smedile F."/>
            <person name="La Spada G."/>
            <person name="La Cono V."/>
            <person name="Yakimov M.M."/>
        </authorList>
    </citation>
    <scope>NUCLEOTIDE SEQUENCE [LARGE SCALE GENOMIC DNA]</scope>
    <source>
        <strain evidence="9 10">M27-SA2</strain>
    </source>
</reference>
<gene>
    <name evidence="9" type="ORF">HLASA_1581</name>
    <name evidence="8" type="ORF">HLASF_1594</name>
</gene>
<name>A0A0F7PBK3_9EURY</name>
<dbReference type="PANTHER" id="PTHR43304:SF1">
    <property type="entry name" value="PAC DOMAIN-CONTAINING PROTEIN"/>
    <property type="match status" value="1"/>
</dbReference>
<dbReference type="SUPFAM" id="SSF47384">
    <property type="entry name" value="Homodimeric domain of signal transducing histidine kinase"/>
    <property type="match status" value="1"/>
</dbReference>
<dbReference type="EC" id="2.7.13.3" evidence="2"/>
<dbReference type="SMART" id="SM00086">
    <property type="entry name" value="PAC"/>
    <property type="match status" value="1"/>
</dbReference>
<dbReference type="CDD" id="cd00082">
    <property type="entry name" value="HisKA"/>
    <property type="match status" value="1"/>
</dbReference>
<dbReference type="InterPro" id="IPR004358">
    <property type="entry name" value="Sig_transdc_His_kin-like_C"/>
</dbReference>
<dbReference type="InterPro" id="IPR052162">
    <property type="entry name" value="Sensor_kinase/Photoreceptor"/>
</dbReference>
<dbReference type="InterPro" id="IPR036890">
    <property type="entry name" value="HATPase_C_sf"/>
</dbReference>
<evidence type="ECO:0000313" key="11">
    <source>
        <dbReference type="Proteomes" id="UP000069906"/>
    </source>
</evidence>
<dbReference type="Proteomes" id="UP000060390">
    <property type="component" value="Chromosome"/>
</dbReference>
<reference evidence="10" key="2">
    <citation type="submission" date="2015-05" db="EMBL/GenBank/DDBJ databases">
        <title>Complete genome sequence of Halanaeroarchaeum sulfurireducens type strain M27-SA2, a sulfate-reducer haloarchaeon from marine anoxic lake Medee.</title>
        <authorList>
            <person name="Messina E."/>
            <person name="Kublanov I.V."/>
            <person name="Toshchakov S."/>
            <person name="Arcadi E."/>
            <person name="La Spada G."/>
            <person name="La Cono V."/>
            <person name="Yakimov M.M."/>
        </authorList>
    </citation>
    <scope>NUCLEOTIDE SEQUENCE [LARGE SCALE GENOMIC DNA]</scope>
    <source>
        <strain evidence="10">M27-SA2</strain>
    </source>
</reference>
<keyword evidence="4" id="KW-0808">Transferase</keyword>
<feature type="domain" description="Histidine kinase" evidence="6">
    <location>
        <begin position="153"/>
        <end position="359"/>
    </location>
</feature>
<evidence type="ECO:0000256" key="5">
    <source>
        <dbReference type="ARBA" id="ARBA00022777"/>
    </source>
</evidence>
<dbReference type="PROSITE" id="PS50109">
    <property type="entry name" value="HIS_KIN"/>
    <property type="match status" value="1"/>
</dbReference>
<evidence type="ECO:0000259" key="6">
    <source>
        <dbReference type="PROSITE" id="PS50109"/>
    </source>
</evidence>
<evidence type="ECO:0000259" key="7">
    <source>
        <dbReference type="PROSITE" id="PS50113"/>
    </source>
</evidence>
<dbReference type="PROSITE" id="PS50113">
    <property type="entry name" value="PAC"/>
    <property type="match status" value="1"/>
</dbReference>
<dbReference type="KEGG" id="hsu:HLASF_1594"/>
<keyword evidence="11" id="KW-1185">Reference proteome</keyword>
<keyword evidence="3" id="KW-0597">Phosphoprotein</keyword>
<dbReference type="STRING" id="1604004.HLASA_1581"/>
<sequence>MNVSHDRWTDGGIYENRLEAAMLAGNVAWWEMRLPDGSVDFHDRKAEVLGYDPADFDHYEDFTELIHTEDYDRAMASMRDHLDGKADRYDVEYRIEAADGSYHWFHDVGSITDRGEEGAPRIVSGIVIDITQRKEYAAEVERHNEQLTLLNRIVRHDIRNDMTLALGLLETIEEDVPDEIRREFEQVRTAAEHVVTTTEDIQSVISVLGGEEGSLDDATVSLQTIVSREVDSARSRHGDAEIAVDSIPDVAVRGNELLSSVIANLVENAIEHSDRETPHVWIDTSVDEETVSLTVADDGPGVPDAIKEELFESGVTTDESGLGLGLYIVATLVDTFDGDVTVEDNDPRGARFSVELRRA</sequence>
<evidence type="ECO:0000313" key="8">
    <source>
        <dbReference type="EMBL" id="AKH98072.1"/>
    </source>
</evidence>
<organism evidence="8 11">
    <name type="scientific">Halanaeroarchaeum sulfurireducens</name>
    <dbReference type="NCBI Taxonomy" id="1604004"/>
    <lineage>
        <taxon>Archaea</taxon>
        <taxon>Methanobacteriati</taxon>
        <taxon>Methanobacteriota</taxon>
        <taxon>Stenosarchaea group</taxon>
        <taxon>Halobacteria</taxon>
        <taxon>Halobacteriales</taxon>
        <taxon>Halobacteriaceae</taxon>
        <taxon>Halanaeroarchaeum</taxon>
    </lineage>
</organism>
<evidence type="ECO:0000256" key="3">
    <source>
        <dbReference type="ARBA" id="ARBA00022553"/>
    </source>
</evidence>
<dbReference type="KEGG" id="hsf:HLASA_1581"/>
<dbReference type="InterPro" id="IPR013655">
    <property type="entry name" value="PAS_fold_3"/>
</dbReference>
<dbReference type="NCBIfam" id="TIGR00229">
    <property type="entry name" value="sensory_box"/>
    <property type="match status" value="1"/>
</dbReference>
<dbReference type="Gene3D" id="3.30.565.10">
    <property type="entry name" value="Histidine kinase-like ATPase, C-terminal domain"/>
    <property type="match status" value="1"/>
</dbReference>
<dbReference type="AlphaFoldDB" id="A0A0F7PBK3"/>
<dbReference type="PANTHER" id="PTHR43304">
    <property type="entry name" value="PHYTOCHROME-LIKE PROTEIN CPH1"/>
    <property type="match status" value="1"/>
</dbReference>